<organism evidence="1 2">
    <name type="scientific">Oscillibacter hominis</name>
    <dbReference type="NCBI Taxonomy" id="2763056"/>
    <lineage>
        <taxon>Bacteria</taxon>
        <taxon>Bacillati</taxon>
        <taxon>Bacillota</taxon>
        <taxon>Clostridia</taxon>
        <taxon>Eubacteriales</taxon>
        <taxon>Oscillospiraceae</taxon>
        <taxon>Oscillibacter</taxon>
    </lineage>
</organism>
<accession>A0A7G9B6S1</accession>
<dbReference type="AlphaFoldDB" id="A0A7G9B6S1"/>
<evidence type="ECO:0000313" key="2">
    <source>
        <dbReference type="Proteomes" id="UP000515960"/>
    </source>
</evidence>
<keyword evidence="2" id="KW-1185">Reference proteome</keyword>
<evidence type="ECO:0000313" key="1">
    <source>
        <dbReference type="EMBL" id="QNL45252.1"/>
    </source>
</evidence>
<proteinExistence type="predicted"/>
<protein>
    <submittedName>
        <fullName evidence="1">Uncharacterized protein</fullName>
    </submittedName>
</protein>
<gene>
    <name evidence="1" type="ORF">H8790_04335</name>
</gene>
<dbReference type="RefSeq" id="WP_187333705.1">
    <property type="nucleotide sequence ID" value="NZ_CP060490.1"/>
</dbReference>
<sequence>MDYYLQFCGELCEGTISPPDGIVLSAETPLERAVELQGLIRDIPSFVRACAQIKGEAIPQSLFDSFREEDVQKALSQISLDVEDEPPRAPGPKPLALEALAASVMLEEGLTEYLIDILRRGDDLSFFRLSQVAARADISPRDFLYWLGHKEDYADEEERSCAALYDGLIHRLLQEDRRELAAALLSGDQRTYEAFRRETPELSRDGRTTYEWFCDCYLDRCYPLRVMLRANGITFPDDLGEKD</sequence>
<dbReference type="EMBL" id="CP060490">
    <property type="protein sequence ID" value="QNL45252.1"/>
    <property type="molecule type" value="Genomic_DNA"/>
</dbReference>
<name>A0A7G9B6S1_9FIRM</name>
<dbReference type="KEGG" id="ohi:H8790_04335"/>
<reference evidence="1 2" key="1">
    <citation type="submission" date="2020-08" db="EMBL/GenBank/DDBJ databases">
        <authorList>
            <person name="Liu C."/>
            <person name="Sun Q."/>
        </authorList>
    </citation>
    <scope>NUCLEOTIDE SEQUENCE [LARGE SCALE GENOMIC DNA]</scope>
    <source>
        <strain evidence="1 2">NSJ-62</strain>
    </source>
</reference>
<dbReference type="Proteomes" id="UP000515960">
    <property type="component" value="Chromosome"/>
</dbReference>